<protein>
    <submittedName>
        <fullName evidence="1">Uncharacterized protein</fullName>
    </submittedName>
</protein>
<reference evidence="2" key="1">
    <citation type="submission" date="2019-04" db="EMBL/GenBank/DDBJ databases">
        <title>Friends and foes A comparative genomics studyof 23 Aspergillus species from section Flavi.</title>
        <authorList>
            <consortium name="DOE Joint Genome Institute"/>
            <person name="Kjaerbolling I."/>
            <person name="Vesth T."/>
            <person name="Frisvad J.C."/>
            <person name="Nybo J.L."/>
            <person name="Theobald S."/>
            <person name="Kildgaard S."/>
            <person name="Isbrandt T."/>
            <person name="Kuo A."/>
            <person name="Sato A."/>
            <person name="Lyhne E.K."/>
            <person name="Kogle M.E."/>
            <person name="Wiebenga A."/>
            <person name="Kun R.S."/>
            <person name="Lubbers R.J."/>
            <person name="Makela M.R."/>
            <person name="Barry K."/>
            <person name="Chovatia M."/>
            <person name="Clum A."/>
            <person name="Daum C."/>
            <person name="Haridas S."/>
            <person name="He G."/>
            <person name="LaButti K."/>
            <person name="Lipzen A."/>
            <person name="Mondo S."/>
            <person name="Riley R."/>
            <person name="Salamov A."/>
            <person name="Simmons B.A."/>
            <person name="Magnuson J.K."/>
            <person name="Henrissat B."/>
            <person name="Mortensen U.H."/>
            <person name="Larsen T.O."/>
            <person name="Devries R.P."/>
            <person name="Grigoriev I.V."/>
            <person name="Machida M."/>
            <person name="Baker S.E."/>
            <person name="Andersen M.R."/>
        </authorList>
    </citation>
    <scope>NUCLEOTIDE SEQUENCE [LARGE SCALE GENOMIC DNA]</scope>
    <source>
        <strain evidence="2">CBS 130015</strain>
    </source>
</reference>
<organism evidence="1 2">
    <name type="scientific">Aspergillus transmontanensis</name>
    <dbReference type="NCBI Taxonomy" id="1034304"/>
    <lineage>
        <taxon>Eukaryota</taxon>
        <taxon>Fungi</taxon>
        <taxon>Dikarya</taxon>
        <taxon>Ascomycota</taxon>
        <taxon>Pezizomycotina</taxon>
        <taxon>Eurotiomycetes</taxon>
        <taxon>Eurotiomycetidae</taxon>
        <taxon>Eurotiales</taxon>
        <taxon>Aspergillaceae</taxon>
        <taxon>Aspergillus</taxon>
        <taxon>Aspergillus subgen. Circumdati</taxon>
    </lineage>
</organism>
<evidence type="ECO:0000313" key="1">
    <source>
        <dbReference type="EMBL" id="KAE8316271.1"/>
    </source>
</evidence>
<sequence length="133" mass="15068">MSETYEIVGADVRLTSPSEGETVWTVEQKAPELEIEYPEPHVRINWAFGPINLIDGYVNTDTFEILVAPVVAQVYLGIIEGNIKDGLSVQFNLSHSAGRLQFYLKYGNEVWLSLNMSIKFGGEYQQDMKLFTF</sequence>
<keyword evidence="2" id="KW-1185">Reference proteome</keyword>
<accession>A0A5N6W610</accession>
<evidence type="ECO:0000313" key="2">
    <source>
        <dbReference type="Proteomes" id="UP000325433"/>
    </source>
</evidence>
<dbReference type="EMBL" id="ML738307">
    <property type="protein sequence ID" value="KAE8316271.1"/>
    <property type="molecule type" value="Genomic_DNA"/>
</dbReference>
<dbReference type="Proteomes" id="UP000325433">
    <property type="component" value="Unassembled WGS sequence"/>
</dbReference>
<dbReference type="AlphaFoldDB" id="A0A5N6W610"/>
<gene>
    <name evidence="1" type="ORF">BDV41DRAFT_573937</name>
</gene>
<proteinExistence type="predicted"/>
<name>A0A5N6W610_9EURO</name>